<evidence type="ECO:0000256" key="2">
    <source>
        <dbReference type="ARBA" id="ARBA00022525"/>
    </source>
</evidence>
<evidence type="ECO:0000313" key="6">
    <source>
        <dbReference type="Proteomes" id="UP000319837"/>
    </source>
</evidence>
<dbReference type="GO" id="GO:0005576">
    <property type="term" value="C:extracellular region"/>
    <property type="evidence" value="ECO:0007669"/>
    <property type="project" value="UniProtKB-SubCell"/>
</dbReference>
<dbReference type="InterPro" id="IPR051768">
    <property type="entry name" value="Bact_secretion_toxin"/>
</dbReference>
<evidence type="ECO:0000259" key="4">
    <source>
        <dbReference type="PROSITE" id="PS51756"/>
    </source>
</evidence>
<dbReference type="AlphaFoldDB" id="A0A553SST6"/>
<comment type="similarity">
    <text evidence="3">In the N-terminal section; belongs to the LXG family.</text>
</comment>
<protein>
    <recommendedName>
        <fullName evidence="4">LXG domain-containing protein</fullName>
    </recommendedName>
</protein>
<accession>A0A553SST6</accession>
<evidence type="ECO:0000256" key="1">
    <source>
        <dbReference type="ARBA" id="ARBA00004613"/>
    </source>
</evidence>
<comment type="subcellular location">
    <subcellularLocation>
        <location evidence="1">Secreted</location>
    </subcellularLocation>
</comment>
<dbReference type="PANTHER" id="PTHR34976">
    <property type="entry name" value="RIBONUCLEASE YQCG-RELATED"/>
    <property type="match status" value="1"/>
</dbReference>
<dbReference type="Proteomes" id="UP000319837">
    <property type="component" value="Unassembled WGS sequence"/>
</dbReference>
<name>A0A553SST6_NIACI</name>
<dbReference type="PROSITE" id="PS51756">
    <property type="entry name" value="LXG"/>
    <property type="match status" value="1"/>
</dbReference>
<reference evidence="6" key="1">
    <citation type="submission" date="2018-10" db="EMBL/GenBank/DDBJ databases">
        <title>FDA dAtabase for Regulatory Grade micrObial Sequences (FDA-ARGOS): Supporting development and validation of Infectious Disease Dx tests.</title>
        <authorList>
            <person name="Minogue T."/>
            <person name="Wolcott M."/>
            <person name="Wasieloski L."/>
            <person name="Aguilar W."/>
            <person name="Moore D."/>
            <person name="Tallon L."/>
            <person name="Sadzewicz L."/>
            <person name="Sengamalay N."/>
            <person name="Ott S."/>
            <person name="Godinez A."/>
            <person name="Nagaraj S."/>
            <person name="Vavikolanu K."/>
            <person name="Vyas G."/>
            <person name="Nadendla S."/>
            <person name="George J."/>
            <person name="Sichtig H."/>
        </authorList>
    </citation>
    <scope>NUCLEOTIDE SEQUENCE [LARGE SCALE GENOMIC DNA]</scope>
    <source>
        <strain evidence="6">FDAARGOS_343</strain>
    </source>
</reference>
<gene>
    <name evidence="5" type="ORF">CEQ21_03590</name>
</gene>
<evidence type="ECO:0000313" key="5">
    <source>
        <dbReference type="EMBL" id="TRZ40036.1"/>
    </source>
</evidence>
<keyword evidence="2" id="KW-0964">Secreted</keyword>
<organism evidence="5 6">
    <name type="scientific">Niallia circulans</name>
    <name type="common">Bacillus circulans</name>
    <dbReference type="NCBI Taxonomy" id="1397"/>
    <lineage>
        <taxon>Bacteria</taxon>
        <taxon>Bacillati</taxon>
        <taxon>Bacillota</taxon>
        <taxon>Bacilli</taxon>
        <taxon>Bacillales</taxon>
        <taxon>Bacillaceae</taxon>
        <taxon>Niallia</taxon>
    </lineage>
</organism>
<dbReference type="InterPro" id="IPR027797">
    <property type="entry name" value="PT-TG_dom"/>
</dbReference>
<dbReference type="InterPro" id="IPR006829">
    <property type="entry name" value="LXG_dom"/>
</dbReference>
<dbReference type="Pfam" id="PF14449">
    <property type="entry name" value="PT-TG"/>
    <property type="match status" value="1"/>
</dbReference>
<comment type="caution">
    <text evidence="5">The sequence shown here is derived from an EMBL/GenBank/DDBJ whole genome shotgun (WGS) entry which is preliminary data.</text>
</comment>
<dbReference type="EMBL" id="RIBP01000001">
    <property type="protein sequence ID" value="TRZ40036.1"/>
    <property type="molecule type" value="Genomic_DNA"/>
</dbReference>
<dbReference type="Pfam" id="PF04740">
    <property type="entry name" value="LXG"/>
    <property type="match status" value="1"/>
</dbReference>
<proteinExistence type="inferred from homology"/>
<evidence type="ECO:0000256" key="3">
    <source>
        <dbReference type="ARBA" id="ARBA00034117"/>
    </source>
</evidence>
<dbReference type="PANTHER" id="PTHR34976:SF2">
    <property type="entry name" value="TYPE VII SECRETION SYSTEM PROTEIN ESSD"/>
    <property type="match status" value="1"/>
</dbReference>
<feature type="domain" description="LXG" evidence="4">
    <location>
        <begin position="24"/>
        <end position="258"/>
    </location>
</feature>
<sequence length="310" mass="35856">MGHFQISGKIRCENFLILKGRGDSMKILDSSSLQDSMETRAKHYKNLQEQFNQLRKAFNEIVDLDNFEGKGAEAIKGFYQGQIEVVEAWQRLTDRQIAFFEGVAGKLQDKDLGDNTRVETDFLENDLSQKERIADEMITEQKKSLDNIFREIDDLISLDSFSRSKFDDQMADIHKKKIKTLDAIDELDKELKEEYISSEGEESYVIQLFSALLEATKQGNSITPINFNTEAFHTSEAYQVKSEAEEVTLSYLTFKQDEKEAREIENRPWYKNFWEGTKTFAGEFSGYYDYKRATEGIDPVTGKKLLILKE</sequence>